<evidence type="ECO:0000256" key="3">
    <source>
        <dbReference type="ARBA" id="ARBA00022448"/>
    </source>
</evidence>
<evidence type="ECO:0000256" key="7">
    <source>
        <dbReference type="ARBA" id="ARBA00023136"/>
    </source>
</evidence>
<dbReference type="AlphaFoldDB" id="A0A0L0FLI6"/>
<keyword evidence="10" id="KW-0175">Coiled coil</keyword>
<evidence type="ECO:0000256" key="1">
    <source>
        <dbReference type="ARBA" id="ARBA00004141"/>
    </source>
</evidence>
<feature type="coiled-coil region" evidence="10">
    <location>
        <begin position="20"/>
        <end position="47"/>
    </location>
</feature>
<keyword evidence="6" id="KW-1133">Transmembrane helix</keyword>
<proteinExistence type="inferred from homology"/>
<keyword evidence="5" id="KW-0677">Repeat</keyword>
<evidence type="ECO:0000256" key="2">
    <source>
        <dbReference type="ARBA" id="ARBA00006375"/>
    </source>
</evidence>
<dbReference type="EMBL" id="KQ242681">
    <property type="protein sequence ID" value="KNC77610.1"/>
    <property type="molecule type" value="Genomic_DNA"/>
</dbReference>
<dbReference type="SUPFAM" id="SSF103506">
    <property type="entry name" value="Mitochondrial carrier"/>
    <property type="match status" value="1"/>
</dbReference>
<reference evidence="11 12" key="1">
    <citation type="submission" date="2011-02" db="EMBL/GenBank/DDBJ databases">
        <title>The Genome Sequence of Sphaeroforma arctica JP610.</title>
        <authorList>
            <consortium name="The Broad Institute Genome Sequencing Platform"/>
            <person name="Russ C."/>
            <person name="Cuomo C."/>
            <person name="Young S.K."/>
            <person name="Zeng Q."/>
            <person name="Gargeya S."/>
            <person name="Alvarado L."/>
            <person name="Berlin A."/>
            <person name="Chapman S.B."/>
            <person name="Chen Z."/>
            <person name="Freedman E."/>
            <person name="Gellesch M."/>
            <person name="Goldberg J."/>
            <person name="Griggs A."/>
            <person name="Gujja S."/>
            <person name="Heilman E."/>
            <person name="Heiman D."/>
            <person name="Howarth C."/>
            <person name="Mehta T."/>
            <person name="Neiman D."/>
            <person name="Pearson M."/>
            <person name="Roberts A."/>
            <person name="Saif S."/>
            <person name="Shea T."/>
            <person name="Shenoy N."/>
            <person name="Sisk P."/>
            <person name="Stolte C."/>
            <person name="Sykes S."/>
            <person name="White J."/>
            <person name="Yandava C."/>
            <person name="Burger G."/>
            <person name="Gray M.W."/>
            <person name="Holland P.W.H."/>
            <person name="King N."/>
            <person name="Lang F.B.F."/>
            <person name="Roger A.J."/>
            <person name="Ruiz-Trillo I."/>
            <person name="Haas B."/>
            <person name="Nusbaum C."/>
            <person name="Birren B."/>
        </authorList>
    </citation>
    <scope>NUCLEOTIDE SEQUENCE [LARGE SCALE GENOMIC DNA]</scope>
    <source>
        <strain evidence="11 12">JP610</strain>
    </source>
</reference>
<dbReference type="Proteomes" id="UP000054560">
    <property type="component" value="Unassembled WGS sequence"/>
</dbReference>
<name>A0A0L0FLI6_9EUKA</name>
<comment type="subcellular location">
    <subcellularLocation>
        <location evidence="1">Membrane</location>
        <topology evidence="1">Multi-pass membrane protein</topology>
    </subcellularLocation>
</comment>
<dbReference type="PANTHER" id="PTHR45667">
    <property type="entry name" value="S-ADENOSYLMETHIONINE MITOCHONDRIAL CARRIER PROTEIN"/>
    <property type="match status" value="1"/>
</dbReference>
<dbReference type="RefSeq" id="XP_014151512.1">
    <property type="nucleotide sequence ID" value="XM_014296037.1"/>
</dbReference>
<organism evidence="11 12">
    <name type="scientific">Sphaeroforma arctica JP610</name>
    <dbReference type="NCBI Taxonomy" id="667725"/>
    <lineage>
        <taxon>Eukaryota</taxon>
        <taxon>Ichthyosporea</taxon>
        <taxon>Ichthyophonida</taxon>
        <taxon>Sphaeroforma</taxon>
    </lineage>
</organism>
<gene>
    <name evidence="11" type="ORF">SARC_09931</name>
</gene>
<dbReference type="GO" id="GO:0016020">
    <property type="term" value="C:membrane"/>
    <property type="evidence" value="ECO:0007669"/>
    <property type="project" value="UniProtKB-SubCell"/>
</dbReference>
<dbReference type="eggNOG" id="KOG0768">
    <property type="taxonomic scope" value="Eukaryota"/>
</dbReference>
<evidence type="ECO:0000313" key="12">
    <source>
        <dbReference type="Proteomes" id="UP000054560"/>
    </source>
</evidence>
<feature type="repeat" description="Solcar" evidence="8">
    <location>
        <begin position="266"/>
        <end position="348"/>
    </location>
</feature>
<evidence type="ECO:0000256" key="9">
    <source>
        <dbReference type="RuleBase" id="RU000488"/>
    </source>
</evidence>
<evidence type="ECO:0000256" key="10">
    <source>
        <dbReference type="SAM" id="Coils"/>
    </source>
</evidence>
<feature type="repeat" description="Solcar" evidence="8">
    <location>
        <begin position="160"/>
        <end position="243"/>
    </location>
</feature>
<keyword evidence="12" id="KW-1185">Reference proteome</keyword>
<dbReference type="OrthoDB" id="276989at2759"/>
<keyword evidence="7 8" id="KW-0472">Membrane</keyword>
<accession>A0A0L0FLI6</accession>
<protein>
    <submittedName>
        <fullName evidence="11">Uncharacterized protein</fullName>
    </submittedName>
</protein>
<dbReference type="InterPro" id="IPR018108">
    <property type="entry name" value="MCP_transmembrane"/>
</dbReference>
<dbReference type="InterPro" id="IPR023395">
    <property type="entry name" value="MCP_dom_sf"/>
</dbReference>
<dbReference type="Gene3D" id="1.50.40.10">
    <property type="entry name" value="Mitochondrial carrier domain"/>
    <property type="match status" value="1"/>
</dbReference>
<evidence type="ECO:0000256" key="5">
    <source>
        <dbReference type="ARBA" id="ARBA00022737"/>
    </source>
</evidence>
<feature type="repeat" description="Solcar" evidence="8">
    <location>
        <begin position="61"/>
        <end position="154"/>
    </location>
</feature>
<comment type="similarity">
    <text evidence="2 9">Belongs to the mitochondrial carrier (TC 2.A.29) family.</text>
</comment>
<dbReference type="PROSITE" id="PS50920">
    <property type="entry name" value="SOLCAR"/>
    <property type="match status" value="3"/>
</dbReference>
<keyword evidence="3 9" id="KW-0813">Transport</keyword>
<keyword evidence="4 8" id="KW-0812">Transmembrane</keyword>
<sequence>MTQDLSNDQSKDTQTLAATIQALTSAVVHLQQSVDRLEKRLSDEDERDLNKRESKSTARFYSFHQNFIAGSVALPLSFAVTHPLDTIKTRMQARHTGTPANGANGTGSFWNQIKSSFKSGGATRALGKGFLPSVLGAAPQGGLRLAVYGTVQNKLHPYFDLPMFQNAIAAVAGDVSSSVVKVPREIIVQRLQTGLYTSTAHAVRSIFAEEGMRGFFAGYWSTAIRDIPFMIILFTSYEQFKTWKLRFTTTSSRQGLEEDREWSDLETVLWGGVSGGLAGFSTTPFDVIKTRIMTETTAGDGRKMKVVLNSILKEDGLRGLFIGAGARSTWWFCVCSVFFYTFERVRTHVHNTFSEDFNSLNRYNSSKQADGTRAATLL</sequence>
<dbReference type="GeneID" id="25910435"/>
<evidence type="ECO:0000256" key="4">
    <source>
        <dbReference type="ARBA" id="ARBA00022692"/>
    </source>
</evidence>
<dbReference type="Pfam" id="PF00153">
    <property type="entry name" value="Mito_carr"/>
    <property type="match status" value="3"/>
</dbReference>
<evidence type="ECO:0000256" key="8">
    <source>
        <dbReference type="PROSITE-ProRule" id="PRU00282"/>
    </source>
</evidence>
<evidence type="ECO:0000313" key="11">
    <source>
        <dbReference type="EMBL" id="KNC77610.1"/>
    </source>
</evidence>
<evidence type="ECO:0000256" key="6">
    <source>
        <dbReference type="ARBA" id="ARBA00022989"/>
    </source>
</evidence>